<dbReference type="SUPFAM" id="SSF53067">
    <property type="entry name" value="Actin-like ATPase domain"/>
    <property type="match status" value="1"/>
</dbReference>
<dbReference type="EMBL" id="CP068053">
    <property type="protein sequence ID" value="QQS99408.1"/>
    <property type="molecule type" value="Genomic_DNA"/>
</dbReference>
<gene>
    <name evidence="2" type="ORF">I6J18_17515</name>
</gene>
<dbReference type="InterPro" id="IPR000600">
    <property type="entry name" value="ROK"/>
</dbReference>
<organism evidence="2 3">
    <name type="scientific">Peribacillus psychrosaccharolyticus</name>
    <name type="common">Bacillus psychrosaccharolyticus</name>
    <dbReference type="NCBI Taxonomy" id="1407"/>
    <lineage>
        <taxon>Bacteria</taxon>
        <taxon>Bacillati</taxon>
        <taxon>Bacillota</taxon>
        <taxon>Bacilli</taxon>
        <taxon>Bacillales</taxon>
        <taxon>Bacillaceae</taxon>
        <taxon>Peribacillus</taxon>
    </lineage>
</organism>
<evidence type="ECO:0000313" key="3">
    <source>
        <dbReference type="Proteomes" id="UP000595254"/>
    </source>
</evidence>
<dbReference type="CDD" id="cd24152">
    <property type="entry name" value="ASKHA_NBD_ROK-like"/>
    <property type="match status" value="1"/>
</dbReference>
<dbReference type="Pfam" id="PF00480">
    <property type="entry name" value="ROK"/>
    <property type="match status" value="1"/>
</dbReference>
<dbReference type="RefSeq" id="WP_040374327.1">
    <property type="nucleotide sequence ID" value="NZ_CP068053.1"/>
</dbReference>
<evidence type="ECO:0000313" key="2">
    <source>
        <dbReference type="EMBL" id="QQS99408.1"/>
    </source>
</evidence>
<dbReference type="KEGG" id="ppsr:I6J18_17515"/>
<reference evidence="2 3" key="1">
    <citation type="submission" date="2021-01" db="EMBL/GenBank/DDBJ databases">
        <title>FDA dAtabase for Regulatory Grade micrObial Sequences (FDA-ARGOS): Supporting development and validation of Infectious Disease Dx tests.</title>
        <authorList>
            <person name="Nelson B."/>
            <person name="Plummer A."/>
            <person name="Tallon L."/>
            <person name="Sadzewicz L."/>
            <person name="Zhao X."/>
            <person name="Boylan J."/>
            <person name="Ott S."/>
            <person name="Bowen H."/>
            <person name="Vavikolanu K."/>
            <person name="Mehta A."/>
            <person name="Aluvathingal J."/>
            <person name="Nadendla S."/>
            <person name="Myers T."/>
            <person name="Yan Y."/>
            <person name="Sichtig H."/>
        </authorList>
    </citation>
    <scope>NUCLEOTIDE SEQUENCE [LARGE SCALE GENOMIC DNA]</scope>
    <source>
        <strain evidence="2 3">FDAARGOS_1161</strain>
    </source>
</reference>
<dbReference type="Proteomes" id="UP000595254">
    <property type="component" value="Chromosome"/>
</dbReference>
<dbReference type="AlphaFoldDB" id="A0A974RZG5"/>
<dbReference type="InterPro" id="IPR043129">
    <property type="entry name" value="ATPase_NBD"/>
</dbReference>
<name>A0A974RZG5_PERPY</name>
<dbReference type="PANTHER" id="PTHR18964">
    <property type="entry name" value="ROK (REPRESSOR, ORF, KINASE) FAMILY"/>
    <property type="match status" value="1"/>
</dbReference>
<keyword evidence="3" id="KW-1185">Reference proteome</keyword>
<sequence>MKTFLAIDIGGTFIKYGLVNEHAVILESGREAAPKELSACLDLIDDLAQKYPQSDGIAVSSPGAVGDDGIIYGSSALPYLHGPNIKELLEEKIKKPIFLENDANCAAYAEIWKGAAQGKKDIMVIVIGTGIGGSIMKEGKLHKGSQLHGGEFGYMLLDSSKNGRNDTWSRRASTAALIRSVAEVKKAAPDSLTGEQIFTMAEAGDQDCIQALEEFYHLLALGIYNLQYVYDPEIILIGGGISAREELITMIDDKLNDILTGIPDARIKPRIAACHFRQNANLVGAVYGFMVENIR</sequence>
<dbReference type="Gene3D" id="3.30.420.40">
    <property type="match status" value="2"/>
</dbReference>
<protein>
    <submittedName>
        <fullName evidence="2">ROK family protein</fullName>
    </submittedName>
</protein>
<proteinExistence type="inferred from homology"/>
<evidence type="ECO:0000256" key="1">
    <source>
        <dbReference type="ARBA" id="ARBA00006479"/>
    </source>
</evidence>
<accession>A0A974RZG5</accession>
<comment type="similarity">
    <text evidence="1">Belongs to the ROK (NagC/XylR) family.</text>
</comment>
<dbReference type="PANTHER" id="PTHR18964:SF170">
    <property type="entry name" value="SUGAR KINASE"/>
    <property type="match status" value="1"/>
</dbReference>